<dbReference type="eggNOG" id="COG2203">
    <property type="taxonomic scope" value="Bacteria"/>
</dbReference>
<dbReference type="InterPro" id="IPR018771">
    <property type="entry name" value="PocR_dom"/>
</dbReference>
<dbReference type="Pfam" id="PF00989">
    <property type="entry name" value="PAS"/>
    <property type="match status" value="1"/>
</dbReference>
<dbReference type="eggNOG" id="COG5002">
    <property type="taxonomic scope" value="Bacteria"/>
</dbReference>
<evidence type="ECO:0000256" key="3">
    <source>
        <dbReference type="ARBA" id="ARBA00022553"/>
    </source>
</evidence>
<reference evidence="10" key="1">
    <citation type="submission" date="2005-10" db="EMBL/GenBank/DDBJ databases">
        <title>Complete sequence of Pelobacter carbinolicus DSM 2380.</title>
        <authorList>
            <person name="Copeland A."/>
            <person name="Lucas S."/>
            <person name="Lapidus A."/>
            <person name="Barry K."/>
            <person name="Detter J.C."/>
            <person name="Glavina T."/>
            <person name="Hammon N."/>
            <person name="Israni S."/>
            <person name="Pitluck S."/>
            <person name="Chertkov O."/>
            <person name="Schmutz J."/>
            <person name="Larimer F."/>
            <person name="Land M."/>
            <person name="Kyrpides N."/>
            <person name="Ivanova N."/>
            <person name="Richardson P."/>
        </authorList>
    </citation>
    <scope>NUCLEOTIDE SEQUENCE [LARGE SCALE GENOMIC DNA]</scope>
    <source>
        <strain evidence="10">DSM 2380 / NBRC 103641 / GraBd1</strain>
    </source>
</reference>
<dbReference type="EMBL" id="CP000142">
    <property type="protein sequence ID" value="ABA87559.1"/>
    <property type="molecule type" value="Genomic_DNA"/>
</dbReference>
<dbReference type="SMART" id="SM00065">
    <property type="entry name" value="GAF"/>
    <property type="match status" value="1"/>
</dbReference>
<dbReference type="InterPro" id="IPR001610">
    <property type="entry name" value="PAC"/>
</dbReference>
<evidence type="ECO:0000313" key="9">
    <source>
        <dbReference type="EMBL" id="ABA87559.1"/>
    </source>
</evidence>
<dbReference type="Pfam" id="PF13188">
    <property type="entry name" value="PAS_8"/>
    <property type="match status" value="1"/>
</dbReference>
<evidence type="ECO:0000256" key="2">
    <source>
        <dbReference type="ARBA" id="ARBA00012438"/>
    </source>
</evidence>
<protein>
    <recommendedName>
        <fullName evidence="2">histidine kinase</fullName>
        <ecNumber evidence="2">2.7.13.3</ecNumber>
    </recommendedName>
</protein>
<dbReference type="SMART" id="SM00387">
    <property type="entry name" value="HATPase_c"/>
    <property type="match status" value="1"/>
</dbReference>
<comment type="catalytic activity">
    <reaction evidence="1">
        <text>ATP + protein L-histidine = ADP + protein N-phospho-L-histidine.</text>
        <dbReference type="EC" id="2.7.13.3"/>
    </reaction>
</comment>
<dbReference type="InterPro" id="IPR013767">
    <property type="entry name" value="PAS_fold"/>
</dbReference>
<dbReference type="InterPro" id="IPR052162">
    <property type="entry name" value="Sensor_kinase/Photoreceptor"/>
</dbReference>
<feature type="domain" description="PAC" evidence="8">
    <location>
        <begin position="861"/>
        <end position="913"/>
    </location>
</feature>
<accession>Q3A7T5</accession>
<dbReference type="InterPro" id="IPR036890">
    <property type="entry name" value="HATPase_C_sf"/>
</dbReference>
<dbReference type="eggNOG" id="COG3920">
    <property type="taxonomic scope" value="Bacteria"/>
</dbReference>
<dbReference type="SUPFAM" id="SSF55874">
    <property type="entry name" value="ATPase domain of HSP90 chaperone/DNA topoisomerase II/histidine kinase"/>
    <property type="match status" value="1"/>
</dbReference>
<dbReference type="Pfam" id="PF07568">
    <property type="entry name" value="HisKA_2"/>
    <property type="match status" value="1"/>
</dbReference>
<feature type="domain" description="PAS" evidence="7">
    <location>
        <begin position="179"/>
        <end position="215"/>
    </location>
</feature>
<dbReference type="PANTHER" id="PTHR43304">
    <property type="entry name" value="PHYTOCHROME-LIKE PROTEIN CPH1"/>
    <property type="match status" value="1"/>
</dbReference>
<dbReference type="InterPro" id="IPR003018">
    <property type="entry name" value="GAF"/>
</dbReference>
<dbReference type="SUPFAM" id="SSF55781">
    <property type="entry name" value="GAF domain-like"/>
    <property type="match status" value="1"/>
</dbReference>
<dbReference type="eggNOG" id="COG4936">
    <property type="taxonomic scope" value="Bacteria"/>
</dbReference>
<feature type="domain" description="PAS" evidence="7">
    <location>
        <begin position="326"/>
        <end position="364"/>
    </location>
</feature>
<dbReference type="InterPro" id="IPR005467">
    <property type="entry name" value="His_kinase_dom"/>
</dbReference>
<dbReference type="GO" id="GO:0004673">
    <property type="term" value="F:protein histidine kinase activity"/>
    <property type="evidence" value="ECO:0007669"/>
    <property type="project" value="UniProtKB-EC"/>
</dbReference>
<dbReference type="InterPro" id="IPR029016">
    <property type="entry name" value="GAF-like_dom_sf"/>
</dbReference>
<dbReference type="AlphaFoldDB" id="Q3A7T5"/>
<dbReference type="PROSITE" id="PS50109">
    <property type="entry name" value="HIS_KIN"/>
    <property type="match status" value="1"/>
</dbReference>
<gene>
    <name evidence="9" type="ordered locus">Pcar_0299</name>
</gene>
<dbReference type="STRING" id="338963.Pcar_0299"/>
<dbReference type="Pfam" id="PF02518">
    <property type="entry name" value="HATPase_c"/>
    <property type="match status" value="1"/>
</dbReference>
<dbReference type="InterPro" id="IPR003594">
    <property type="entry name" value="HATPase_dom"/>
</dbReference>
<dbReference type="InterPro" id="IPR035965">
    <property type="entry name" value="PAS-like_dom_sf"/>
</dbReference>
<dbReference type="InterPro" id="IPR000700">
    <property type="entry name" value="PAS-assoc_C"/>
</dbReference>
<dbReference type="eggNOG" id="COG2202">
    <property type="taxonomic scope" value="Bacteria"/>
</dbReference>
<evidence type="ECO:0000259" key="7">
    <source>
        <dbReference type="PROSITE" id="PS50112"/>
    </source>
</evidence>
<dbReference type="CDD" id="cd00130">
    <property type="entry name" value="PAS"/>
    <property type="match status" value="5"/>
</dbReference>
<keyword evidence="5 9" id="KW-0418">Kinase</keyword>
<name>Q3A7T5_SYNC1</name>
<dbReference type="PANTHER" id="PTHR43304:SF1">
    <property type="entry name" value="PAC DOMAIN-CONTAINING PROTEIN"/>
    <property type="match status" value="1"/>
</dbReference>
<dbReference type="GO" id="GO:0006355">
    <property type="term" value="P:regulation of DNA-templated transcription"/>
    <property type="evidence" value="ECO:0007669"/>
    <property type="project" value="InterPro"/>
</dbReference>
<evidence type="ECO:0000259" key="8">
    <source>
        <dbReference type="PROSITE" id="PS50113"/>
    </source>
</evidence>
<dbReference type="Pfam" id="PF13185">
    <property type="entry name" value="GAF_2"/>
    <property type="match status" value="1"/>
</dbReference>
<feature type="domain" description="PAC" evidence="8">
    <location>
        <begin position="367"/>
        <end position="419"/>
    </location>
</feature>
<sequence>MQERRWQKMYLILEGEDQDPKALQQLLKDHGYTVSLRSGAGPEAAARTETAEENLPLAFLAHFIDGIIVVDVETVGVKYANKAFADMLGYSLEEVHRHKVWDWDAVWSREEIEEMSATRNWPGEHFETRLRCKDGRVLDVAISHKPIFWQGAELVLCVIEDITERKRTERVLHLTQFTVEKTDDQAFWMDPEGRFLYVNEAACTALGYSREELEGMPIWEVDPNVTRENAVDYWLRLKEQGSMRFESLHRAKDGRIYPVEVRGNYVNYDGREYSCVFVTDLSERRQAEQQLRQANLVLESSPAVLYRRKAQPGWPLEMVTRNVACFGYAPNELLSGAVSFADLVHPEDLDRVAAEGTEYTLQGEDRFQQEYRIVTRGGDVRWVDDRTVAERDGQGRVTHYQGIVLDITDRKRTELVMAARMRLIQFAATHTLDELLEATLDEAEDLTDSQIGFFVFLDADQKTLSMQNWSTRTKRDFCTAQGKGLHYPVSQAGVWADCIHQRRPVIHNDYAALLHRKGLPPGHSPLMRELVVPVFRGENIMAVVAVGNKSQTYTPQDVEAVSLLADLAWTIAESKKAEEALENRLVALTRPLEDAAGVTFEELFNLSDIQRLQDDFAQATGVASLITLPDGTPLTEPSNFCRFCTMIRATEKGAVNCIKSDAVLGRPSALGSTVRKCLSGGLWGAGAAILVGGRHIASWLIGQVRDANVTEEQVRACVRKTGVDEEAVLEAFREIPVMPRERFGQVAQALNTLAGQLSSIAYQNVQQARFITDYKQAEEARRKSESEYKSIVEHAPFGITRSTREGKLLSVNPALASILKYDSVQELMETVNRSSIQEVLFPKPEERDALVDKVLTQDAWYVFNNRLRCKDGSIVTCRVHSRRIADEGGLIGEFESFQENITDQLAAQEALRESEEKFRVLAETSPVAICLYQEDRHIYANPAMERLFGYDADTLCNMNIWDIGHEDSRDLIRERGLARLAGQSVSGQYEIKYLTKAGGEGYVLISAGLIEYQGRPTGVASFLDITERKRTEQLIRASLKEKDVLLREIHHRVKNNLQVVSSLLYLQSQKFSDAELQNCFLESQSRICSMAIAHEQLYQSKNLADISIKTYLENLVQQQQQILFSPGQQIDCRLTVEDIPLDIEKVVPCGLLITELLSNAYKHAFADGRSGQVAISLHSHAGQFELTVADNGVGVPADFDYCSPKTLGLQLVTALVNQLNGTLEVESRSGTCFRVRFEG</sequence>
<feature type="domain" description="PAS" evidence="7">
    <location>
        <begin position="65"/>
        <end position="95"/>
    </location>
</feature>
<feature type="domain" description="Histidine kinase" evidence="6">
    <location>
        <begin position="1152"/>
        <end position="1239"/>
    </location>
</feature>
<dbReference type="InterPro" id="IPR011495">
    <property type="entry name" value="Sig_transdc_His_kin_sub2_dim/P"/>
</dbReference>
<dbReference type="Pfam" id="PF10114">
    <property type="entry name" value="PocR"/>
    <property type="match status" value="1"/>
</dbReference>
<evidence type="ECO:0000259" key="6">
    <source>
        <dbReference type="PROSITE" id="PS50109"/>
    </source>
</evidence>
<evidence type="ECO:0000256" key="1">
    <source>
        <dbReference type="ARBA" id="ARBA00000085"/>
    </source>
</evidence>
<dbReference type="SUPFAM" id="SSF55785">
    <property type="entry name" value="PYP-like sensor domain (PAS domain)"/>
    <property type="match status" value="5"/>
</dbReference>
<keyword evidence="4" id="KW-0808">Transferase</keyword>
<dbReference type="InterPro" id="IPR000014">
    <property type="entry name" value="PAS"/>
</dbReference>
<dbReference type="EC" id="2.7.13.3" evidence="2"/>
<dbReference type="Pfam" id="PF08447">
    <property type="entry name" value="PAS_3"/>
    <property type="match status" value="1"/>
</dbReference>
<feature type="domain" description="PAS" evidence="7">
    <location>
        <begin position="914"/>
        <end position="984"/>
    </location>
</feature>
<evidence type="ECO:0000256" key="4">
    <source>
        <dbReference type="ARBA" id="ARBA00022679"/>
    </source>
</evidence>
<keyword evidence="3" id="KW-0597">Phosphoprotein</keyword>
<keyword evidence="10" id="KW-1185">Reference proteome</keyword>
<organism evidence="9 10">
    <name type="scientific">Syntrophotalea carbinolica (strain DSM 2380 / NBRC 103641 / GraBd1)</name>
    <name type="common">Pelobacter carbinolicus</name>
    <dbReference type="NCBI Taxonomy" id="338963"/>
    <lineage>
        <taxon>Bacteria</taxon>
        <taxon>Pseudomonadati</taxon>
        <taxon>Thermodesulfobacteriota</taxon>
        <taxon>Desulfuromonadia</taxon>
        <taxon>Desulfuromonadales</taxon>
        <taxon>Syntrophotaleaceae</taxon>
        <taxon>Syntrophotalea</taxon>
    </lineage>
</organism>
<reference evidence="9 10" key="2">
    <citation type="journal article" date="2012" name="BMC Genomics">
        <title>The genome of Pelobacter carbinolicus reveals surprising metabolic capabilities and physiological features.</title>
        <authorList>
            <person name="Aklujkar M."/>
            <person name="Haveman S.A."/>
            <person name="Didonato R.Jr."/>
            <person name="Chertkov O."/>
            <person name="Han C.S."/>
            <person name="Land M.L."/>
            <person name="Brown P."/>
            <person name="Lovley D.R."/>
        </authorList>
    </citation>
    <scope>NUCLEOTIDE SEQUENCE [LARGE SCALE GENOMIC DNA]</scope>
    <source>
        <strain evidence="10">DSM 2380 / NBRC 103641 / GraBd1</strain>
    </source>
</reference>
<dbReference type="NCBIfam" id="TIGR00229">
    <property type="entry name" value="sensory_box"/>
    <property type="match status" value="5"/>
</dbReference>
<dbReference type="InterPro" id="IPR013655">
    <property type="entry name" value="PAS_fold_3"/>
</dbReference>
<dbReference type="SMART" id="SM00091">
    <property type="entry name" value="PAS"/>
    <property type="match status" value="5"/>
</dbReference>
<dbReference type="PROSITE" id="PS50112">
    <property type="entry name" value="PAS"/>
    <property type="match status" value="4"/>
</dbReference>
<dbReference type="SMART" id="SM00086">
    <property type="entry name" value="PAC"/>
    <property type="match status" value="5"/>
</dbReference>
<dbReference type="Proteomes" id="UP000002534">
    <property type="component" value="Chromosome"/>
</dbReference>
<evidence type="ECO:0000313" key="10">
    <source>
        <dbReference type="Proteomes" id="UP000002534"/>
    </source>
</evidence>
<dbReference type="HOGENOM" id="CLU_266863_0_0_7"/>
<dbReference type="KEGG" id="pca:Pcar_0299"/>
<proteinExistence type="predicted"/>
<dbReference type="PROSITE" id="PS50113">
    <property type="entry name" value="PAC"/>
    <property type="match status" value="3"/>
</dbReference>
<dbReference type="Pfam" id="PF13426">
    <property type="entry name" value="PAS_9"/>
    <property type="match status" value="2"/>
</dbReference>
<dbReference type="Gene3D" id="3.30.565.10">
    <property type="entry name" value="Histidine kinase-like ATPase, C-terminal domain"/>
    <property type="match status" value="1"/>
</dbReference>
<evidence type="ECO:0000256" key="5">
    <source>
        <dbReference type="ARBA" id="ARBA00022777"/>
    </source>
</evidence>
<dbReference type="Gene3D" id="3.30.450.20">
    <property type="entry name" value="PAS domain"/>
    <property type="match status" value="5"/>
</dbReference>
<feature type="domain" description="PAC" evidence="8">
    <location>
        <begin position="124"/>
        <end position="174"/>
    </location>
</feature>
<dbReference type="Gene3D" id="3.30.450.40">
    <property type="match status" value="1"/>
</dbReference>